<organism evidence="2 3">
    <name type="scientific">Kazachstania africana (strain ATCC 22294 / BCRC 22015 / CBS 2517 / CECT 1963 / NBRC 1671 / NRRL Y-8276)</name>
    <name type="common">Yeast</name>
    <name type="synonym">Kluyveromyces africanus</name>
    <dbReference type="NCBI Taxonomy" id="1071382"/>
    <lineage>
        <taxon>Eukaryota</taxon>
        <taxon>Fungi</taxon>
        <taxon>Dikarya</taxon>
        <taxon>Ascomycota</taxon>
        <taxon>Saccharomycotina</taxon>
        <taxon>Saccharomycetes</taxon>
        <taxon>Saccharomycetales</taxon>
        <taxon>Saccharomycetaceae</taxon>
        <taxon>Kazachstania</taxon>
    </lineage>
</organism>
<dbReference type="GeneID" id="13885948"/>
<dbReference type="RefSeq" id="XP_003954989.1">
    <property type="nucleotide sequence ID" value="XM_003954940.1"/>
</dbReference>
<dbReference type="GO" id="GO:0030674">
    <property type="term" value="F:protein-macromolecule adaptor activity"/>
    <property type="evidence" value="ECO:0007669"/>
    <property type="project" value="EnsemblFungi"/>
</dbReference>
<feature type="compositionally biased region" description="Polar residues" evidence="1">
    <location>
        <begin position="87"/>
        <end position="105"/>
    </location>
</feature>
<dbReference type="OrthoDB" id="4036116at2759"/>
<evidence type="ECO:0000313" key="3">
    <source>
        <dbReference type="Proteomes" id="UP000005220"/>
    </source>
</evidence>
<accession>H2ANA4</accession>
<dbReference type="GO" id="GO:0000118">
    <property type="term" value="C:histone deacetylase complex"/>
    <property type="evidence" value="ECO:0007669"/>
    <property type="project" value="EnsemblFungi"/>
</dbReference>
<dbReference type="HOGENOM" id="CLU_055872_1_0_1"/>
<dbReference type="STRING" id="1071382.H2ANA4"/>
<gene>
    <name evidence="2" type="primary">KAFR0A04190</name>
    <name evidence="2" type="ORF">KAFR_0A04190</name>
</gene>
<dbReference type="InParanoid" id="H2ANA4"/>
<dbReference type="EMBL" id="HE650821">
    <property type="protein sequence ID" value="CCF55854.1"/>
    <property type="molecule type" value="Genomic_DNA"/>
</dbReference>
<feature type="compositionally biased region" description="Basic and acidic residues" evidence="1">
    <location>
        <begin position="161"/>
        <end position="181"/>
    </location>
</feature>
<dbReference type="AlphaFoldDB" id="H2ANA4"/>
<dbReference type="GO" id="GO:0000278">
    <property type="term" value="P:mitotic cell cycle"/>
    <property type="evidence" value="ECO:0007669"/>
    <property type="project" value="EnsemblFungi"/>
</dbReference>
<proteinExistence type="predicted"/>
<dbReference type="eggNOG" id="ENOG502S1B3">
    <property type="taxonomic scope" value="Eukaryota"/>
</dbReference>
<sequence>MFSLSIGKNSIKQLKELNEKSAKLTEDIANLVNNLKPLEFESYTDYFLINTFQKGISESGKVDINDIRRRDHTRYYKKIKHDEDATTTALNGSSVNTSKSPTPTLNDDFPKIKLGPNEDDDRESRSNSSDYIEDKKPNEKVTKNSRSTVADHNIRRSSRLSQKEQLEKQKNETEEAAKEAAEAEQDSADIKIADLYESLVPKIVDPSRRSDWVLPPRFRFTPEKQYRTKADYEHIKINELIANKKIRTVLSKFDGGVAGIRKRDWNSVADD</sequence>
<dbReference type="Proteomes" id="UP000005220">
    <property type="component" value="Chromosome 1"/>
</dbReference>
<protein>
    <submittedName>
        <fullName evidence="2">Uncharacterized protein</fullName>
    </submittedName>
</protein>
<dbReference type="GO" id="GO:0000122">
    <property type="term" value="P:negative regulation of transcription by RNA polymerase II"/>
    <property type="evidence" value="ECO:0007669"/>
    <property type="project" value="EnsemblFungi"/>
</dbReference>
<evidence type="ECO:0000256" key="1">
    <source>
        <dbReference type="SAM" id="MobiDB-lite"/>
    </source>
</evidence>
<dbReference type="FunCoup" id="H2ANA4">
    <property type="interactions" value="144"/>
</dbReference>
<dbReference type="GO" id="GO:0032298">
    <property type="term" value="P:positive regulation of DNA-templated DNA replication initiation"/>
    <property type="evidence" value="ECO:0007669"/>
    <property type="project" value="EnsemblFungi"/>
</dbReference>
<feature type="region of interest" description="Disordered" evidence="1">
    <location>
        <begin position="87"/>
        <end position="186"/>
    </location>
</feature>
<keyword evidence="3" id="KW-1185">Reference proteome</keyword>
<name>H2ANA4_KAZAF</name>
<feature type="compositionally biased region" description="Basic and acidic residues" evidence="1">
    <location>
        <begin position="132"/>
        <end position="142"/>
    </location>
</feature>
<reference evidence="2 3" key="1">
    <citation type="journal article" date="2011" name="Proc. Natl. Acad. Sci. U.S.A.">
        <title>Evolutionary erosion of yeast sex chromosomes by mating-type switching accidents.</title>
        <authorList>
            <person name="Gordon J.L."/>
            <person name="Armisen D."/>
            <person name="Proux-Wera E."/>
            <person name="Oheigeartaigh S.S."/>
            <person name="Byrne K.P."/>
            <person name="Wolfe K.H."/>
        </authorList>
    </citation>
    <scope>NUCLEOTIDE SEQUENCE [LARGE SCALE GENOMIC DNA]</scope>
    <source>
        <strain evidence="3">ATCC 22294 / BCRC 22015 / CBS 2517 / CECT 1963 / NBRC 1671 / NRRL Y-8276</strain>
    </source>
</reference>
<evidence type="ECO:0000313" key="2">
    <source>
        <dbReference type="EMBL" id="CCF55854.1"/>
    </source>
</evidence>
<dbReference type="KEGG" id="kaf:KAFR_0A04190"/>